<dbReference type="Proteomes" id="UP000035740">
    <property type="component" value="Unassembled WGS sequence"/>
</dbReference>
<dbReference type="SUPFAM" id="SSF47954">
    <property type="entry name" value="Cyclin-like"/>
    <property type="match status" value="1"/>
</dbReference>
<dbReference type="GO" id="GO:0001006">
    <property type="term" value="F:RNA polymerase III type 3 promoter sequence-specific DNA binding"/>
    <property type="evidence" value="ECO:0007669"/>
    <property type="project" value="TreeGrafter"/>
</dbReference>
<dbReference type="Gene3D" id="1.10.472.10">
    <property type="entry name" value="Cyclin-like"/>
    <property type="match status" value="1"/>
</dbReference>
<evidence type="ECO:0000256" key="5">
    <source>
        <dbReference type="ARBA" id="ARBA00022833"/>
    </source>
</evidence>
<keyword evidence="8" id="KW-0539">Nucleus</keyword>
<dbReference type="AlphaFoldDB" id="A0A0J8BK40"/>
<reference evidence="9 10" key="1">
    <citation type="journal article" date="2014" name="Nature">
        <title>The genome of the recently domesticated crop plant sugar beet (Beta vulgaris).</title>
        <authorList>
            <person name="Dohm J.C."/>
            <person name="Minoche A.E."/>
            <person name="Holtgrawe D."/>
            <person name="Capella-Gutierrez S."/>
            <person name="Zakrzewski F."/>
            <person name="Tafer H."/>
            <person name="Rupp O."/>
            <person name="Sorensen T.R."/>
            <person name="Stracke R."/>
            <person name="Reinhardt R."/>
            <person name="Goesmann A."/>
            <person name="Kraft T."/>
            <person name="Schulz B."/>
            <person name="Stadler P.F."/>
            <person name="Schmidt T."/>
            <person name="Gabaldon T."/>
            <person name="Lehrach H."/>
            <person name="Weisshaar B."/>
            <person name="Himmelbauer H."/>
        </authorList>
    </citation>
    <scope>NUCLEOTIDE SEQUENCE [LARGE SCALE GENOMIC DNA]</scope>
    <source>
        <tissue evidence="9">Taproot</tissue>
    </source>
</reference>
<dbReference type="EMBL" id="KQ106276">
    <property type="protein sequence ID" value="KMS65950.1"/>
    <property type="molecule type" value="Genomic_DNA"/>
</dbReference>
<dbReference type="GO" id="GO:0070897">
    <property type="term" value="P:transcription preinitiation complex assembly"/>
    <property type="evidence" value="ECO:0007669"/>
    <property type="project" value="InterPro"/>
</dbReference>
<dbReference type="PANTHER" id="PTHR11618:SF4">
    <property type="entry name" value="TRANSCRIPTION FACTOR IIIB 90 KDA SUBUNIT"/>
    <property type="match status" value="1"/>
</dbReference>
<evidence type="ECO:0000313" key="9">
    <source>
        <dbReference type="EMBL" id="KMS65950.1"/>
    </source>
</evidence>
<evidence type="ECO:0000256" key="8">
    <source>
        <dbReference type="ARBA" id="ARBA00023242"/>
    </source>
</evidence>
<evidence type="ECO:0000256" key="7">
    <source>
        <dbReference type="ARBA" id="ARBA00023163"/>
    </source>
</evidence>
<evidence type="ECO:0000313" key="10">
    <source>
        <dbReference type="Proteomes" id="UP000035740"/>
    </source>
</evidence>
<evidence type="ECO:0000256" key="4">
    <source>
        <dbReference type="ARBA" id="ARBA00022771"/>
    </source>
</evidence>
<accession>A0A0J8BK40</accession>
<protein>
    <submittedName>
        <fullName evidence="9">Uncharacterized protein</fullName>
    </submittedName>
</protein>
<gene>
    <name evidence="9" type="ORF">BVRB_034270</name>
</gene>
<evidence type="ECO:0000256" key="3">
    <source>
        <dbReference type="ARBA" id="ARBA00022723"/>
    </source>
</evidence>
<keyword evidence="6" id="KW-0805">Transcription regulation</keyword>
<dbReference type="GO" id="GO:0000126">
    <property type="term" value="C:transcription factor TFIIIB complex"/>
    <property type="evidence" value="ECO:0007669"/>
    <property type="project" value="TreeGrafter"/>
</dbReference>
<keyword evidence="3" id="KW-0479">Metal-binding</keyword>
<keyword evidence="10" id="KW-1185">Reference proteome</keyword>
<organism evidence="9 10">
    <name type="scientific">Beta vulgaris subsp. vulgaris</name>
    <name type="common">Beet</name>
    <dbReference type="NCBI Taxonomy" id="3555"/>
    <lineage>
        <taxon>Eukaryota</taxon>
        <taxon>Viridiplantae</taxon>
        <taxon>Streptophyta</taxon>
        <taxon>Embryophyta</taxon>
        <taxon>Tracheophyta</taxon>
        <taxon>Spermatophyta</taxon>
        <taxon>Magnoliopsida</taxon>
        <taxon>eudicotyledons</taxon>
        <taxon>Gunneridae</taxon>
        <taxon>Pentapetalae</taxon>
        <taxon>Caryophyllales</taxon>
        <taxon>Chenopodiaceae</taxon>
        <taxon>Betoideae</taxon>
        <taxon>Beta</taxon>
    </lineage>
</organism>
<dbReference type="GO" id="GO:0008270">
    <property type="term" value="F:zinc ion binding"/>
    <property type="evidence" value="ECO:0007669"/>
    <property type="project" value="UniProtKB-KW"/>
</dbReference>
<keyword evidence="5" id="KW-0862">Zinc</keyword>
<dbReference type="InterPro" id="IPR000812">
    <property type="entry name" value="TFIIB"/>
</dbReference>
<dbReference type="GO" id="GO:0097550">
    <property type="term" value="C:transcription preinitiation complex"/>
    <property type="evidence" value="ECO:0007669"/>
    <property type="project" value="TreeGrafter"/>
</dbReference>
<comment type="similarity">
    <text evidence="2">Belongs to the TFIIB family.</text>
</comment>
<feature type="non-terminal residue" evidence="9">
    <location>
        <position position="199"/>
    </location>
</feature>
<proteinExistence type="inferred from homology"/>
<name>A0A0J8BK40_BETVV</name>
<dbReference type="InterPro" id="IPR036915">
    <property type="entry name" value="Cyclin-like_sf"/>
</dbReference>
<comment type="subcellular location">
    <subcellularLocation>
        <location evidence="1">Nucleus</location>
    </subcellularLocation>
</comment>
<keyword evidence="7" id="KW-0804">Transcription</keyword>
<dbReference type="PANTHER" id="PTHR11618">
    <property type="entry name" value="TRANSCRIPTION INITIATION FACTOR IIB-RELATED"/>
    <property type="match status" value="1"/>
</dbReference>
<dbReference type="GO" id="GO:0000995">
    <property type="term" value="F:RNA polymerase III general transcription initiation factor activity"/>
    <property type="evidence" value="ECO:0007669"/>
    <property type="project" value="TreeGrafter"/>
</dbReference>
<evidence type="ECO:0000256" key="2">
    <source>
        <dbReference type="ARBA" id="ARBA00010857"/>
    </source>
</evidence>
<dbReference type="GO" id="GO:0005634">
    <property type="term" value="C:nucleus"/>
    <property type="evidence" value="ECO:0007669"/>
    <property type="project" value="UniProtKB-SubCell"/>
</dbReference>
<evidence type="ECO:0000256" key="1">
    <source>
        <dbReference type="ARBA" id="ARBA00004123"/>
    </source>
</evidence>
<keyword evidence="4" id="KW-0863">Zinc-finger</keyword>
<sequence>MVGIAIHNPIFDVNDTGFQLNGLNLDNDQQLPGLNLEVLQRITSILALLQIPKTIHPECIIVFRLFLQRLIQGNPNKAAERPRFETAVTACAVIVARSHHVPMSISDAAAWASIDIGLLQTTYYQIASLVSDRIHVCPSRPSIYFPRIFHAARFSDLKVLQVAEQLLSICLRELIVLGRPSSAIAGAVISVAFRSVHRT</sequence>
<evidence type="ECO:0000256" key="6">
    <source>
        <dbReference type="ARBA" id="ARBA00023015"/>
    </source>
</evidence>